<organism evidence="1 2">
    <name type="scientific">Candidatus Gottesmanbacteria bacterium RIFCSPLOWO2_01_FULL_48_11</name>
    <dbReference type="NCBI Taxonomy" id="1798395"/>
    <lineage>
        <taxon>Bacteria</taxon>
        <taxon>Candidatus Gottesmaniibacteriota</taxon>
    </lineage>
</organism>
<protein>
    <submittedName>
        <fullName evidence="1">Uncharacterized protein</fullName>
    </submittedName>
</protein>
<proteinExistence type="predicted"/>
<accession>A0A1F6AUS0</accession>
<name>A0A1F6AUS0_9BACT</name>
<dbReference type="AlphaFoldDB" id="A0A1F6AUS0"/>
<dbReference type="EMBL" id="MFJY01000025">
    <property type="protein sequence ID" value="OGG28057.1"/>
    <property type="molecule type" value="Genomic_DNA"/>
</dbReference>
<comment type="caution">
    <text evidence="1">The sequence shown here is derived from an EMBL/GenBank/DDBJ whole genome shotgun (WGS) entry which is preliminary data.</text>
</comment>
<evidence type="ECO:0000313" key="2">
    <source>
        <dbReference type="Proteomes" id="UP000178305"/>
    </source>
</evidence>
<evidence type="ECO:0000313" key="1">
    <source>
        <dbReference type="EMBL" id="OGG28057.1"/>
    </source>
</evidence>
<gene>
    <name evidence="1" type="ORF">A3A64_03995</name>
</gene>
<reference evidence="1 2" key="1">
    <citation type="journal article" date="2016" name="Nat. Commun.">
        <title>Thousands of microbial genomes shed light on interconnected biogeochemical processes in an aquifer system.</title>
        <authorList>
            <person name="Anantharaman K."/>
            <person name="Brown C.T."/>
            <person name="Hug L.A."/>
            <person name="Sharon I."/>
            <person name="Castelle C.J."/>
            <person name="Probst A.J."/>
            <person name="Thomas B.C."/>
            <person name="Singh A."/>
            <person name="Wilkins M.J."/>
            <person name="Karaoz U."/>
            <person name="Brodie E.L."/>
            <person name="Williams K.H."/>
            <person name="Hubbard S.S."/>
            <person name="Banfield J.F."/>
        </authorList>
    </citation>
    <scope>NUCLEOTIDE SEQUENCE [LARGE SCALE GENOMIC DNA]</scope>
</reference>
<sequence>MNCKKIMAITEQVQKTPAQAAREAHWKAFNERFRDDVKGFVEASRSYMPVPPLTEEEKARLTPDDLVGVARVQTQYGETIIVGEIITELFGGPVEEMYYLCRHHRHNQQIENWEALTADLARQFKETTGFSVEEVSAAIYKKRQEVDPS</sequence>
<dbReference type="Proteomes" id="UP000178305">
    <property type="component" value="Unassembled WGS sequence"/>
</dbReference>